<dbReference type="EMBL" id="CP036287">
    <property type="protein sequence ID" value="QDU68517.1"/>
    <property type="molecule type" value="Genomic_DNA"/>
</dbReference>
<reference evidence="3 4" key="1">
    <citation type="submission" date="2019-02" db="EMBL/GenBank/DDBJ databases">
        <title>Deep-cultivation of Planctomycetes and their phenomic and genomic characterization uncovers novel biology.</title>
        <authorList>
            <person name="Wiegand S."/>
            <person name="Jogler M."/>
            <person name="Boedeker C."/>
            <person name="Pinto D."/>
            <person name="Vollmers J."/>
            <person name="Rivas-Marin E."/>
            <person name="Kohn T."/>
            <person name="Peeters S.H."/>
            <person name="Heuer A."/>
            <person name="Rast P."/>
            <person name="Oberbeckmann S."/>
            <person name="Bunk B."/>
            <person name="Jeske O."/>
            <person name="Meyerdierks A."/>
            <person name="Storesund J.E."/>
            <person name="Kallscheuer N."/>
            <person name="Luecker S."/>
            <person name="Lage O.M."/>
            <person name="Pohl T."/>
            <person name="Merkel B.J."/>
            <person name="Hornburger P."/>
            <person name="Mueller R.-W."/>
            <person name="Bruemmer F."/>
            <person name="Labrenz M."/>
            <person name="Spormann A.M."/>
            <person name="Op den Camp H."/>
            <person name="Overmann J."/>
            <person name="Amann R."/>
            <person name="Jetten M.S.M."/>
            <person name="Mascher T."/>
            <person name="Medema M.H."/>
            <person name="Devos D.P."/>
            <person name="Kaster A.-K."/>
            <person name="Ovreas L."/>
            <person name="Rohde M."/>
            <person name="Galperin M.Y."/>
            <person name="Jogler C."/>
        </authorList>
    </citation>
    <scope>NUCLEOTIDE SEQUENCE [LARGE SCALE GENOMIC DNA]</scope>
    <source>
        <strain evidence="3 4">Pla133</strain>
    </source>
</reference>
<dbReference type="Proteomes" id="UP000316921">
    <property type="component" value="Chromosome"/>
</dbReference>
<evidence type="ECO:0000313" key="3">
    <source>
        <dbReference type="EMBL" id="QDU68517.1"/>
    </source>
</evidence>
<feature type="region of interest" description="Disordered" evidence="1">
    <location>
        <begin position="168"/>
        <end position="190"/>
    </location>
</feature>
<evidence type="ECO:0000313" key="4">
    <source>
        <dbReference type="Proteomes" id="UP000316921"/>
    </source>
</evidence>
<name>A0A518BNI1_9BACT</name>
<evidence type="ECO:0000256" key="2">
    <source>
        <dbReference type="SAM" id="SignalP"/>
    </source>
</evidence>
<organism evidence="3 4">
    <name type="scientific">Engelhardtia mirabilis</name>
    <dbReference type="NCBI Taxonomy" id="2528011"/>
    <lineage>
        <taxon>Bacteria</taxon>
        <taxon>Pseudomonadati</taxon>
        <taxon>Planctomycetota</taxon>
        <taxon>Planctomycetia</taxon>
        <taxon>Planctomycetia incertae sedis</taxon>
        <taxon>Engelhardtia</taxon>
    </lineage>
</organism>
<feature type="chain" id="PRO_5022154205" description="Lipopolysaccharide-assembly" evidence="2">
    <location>
        <begin position="25"/>
        <end position="190"/>
    </location>
</feature>
<dbReference type="PROSITE" id="PS51257">
    <property type="entry name" value="PROKAR_LIPOPROTEIN"/>
    <property type="match status" value="1"/>
</dbReference>
<accession>A0A518BNI1</accession>
<proteinExistence type="predicted"/>
<feature type="signal peptide" evidence="2">
    <location>
        <begin position="1"/>
        <end position="24"/>
    </location>
</feature>
<dbReference type="RefSeq" id="WP_145067594.1">
    <property type="nucleotide sequence ID" value="NZ_CP036287.1"/>
</dbReference>
<feature type="compositionally biased region" description="Polar residues" evidence="1">
    <location>
        <begin position="176"/>
        <end position="190"/>
    </location>
</feature>
<dbReference type="KEGG" id="pbap:Pla133_36150"/>
<protein>
    <recommendedName>
        <fullName evidence="5">Lipopolysaccharide-assembly</fullName>
    </recommendedName>
</protein>
<dbReference type="AlphaFoldDB" id="A0A518BNI1"/>
<keyword evidence="2" id="KW-0732">Signal</keyword>
<evidence type="ECO:0000256" key="1">
    <source>
        <dbReference type="SAM" id="MobiDB-lite"/>
    </source>
</evidence>
<gene>
    <name evidence="3" type="ORF">Pla133_36150</name>
</gene>
<evidence type="ECO:0008006" key="5">
    <source>
        <dbReference type="Google" id="ProtNLM"/>
    </source>
</evidence>
<keyword evidence="4" id="KW-1185">Reference proteome</keyword>
<sequence precursor="true">MRQPITLLLAAIASLALTACGWRAGLPTPDGARTLGVAFPGNDSWVRDIEVDLGLALSEAALERLSLEPAAADRADLVISGRVDEVRGRAGIRSQDNVLLETGTEILVSFELRDRRSGELLGRSDRSIEAGFLVPEATSPLRAPELPESRSRVIRNLAEGLILDLFAPPSYEDEASSGQSGPEPTSPSSD</sequence>